<evidence type="ECO:0000256" key="9">
    <source>
        <dbReference type="ARBA" id="ARBA00023012"/>
    </source>
</evidence>
<evidence type="ECO:0000259" key="11">
    <source>
        <dbReference type="PROSITE" id="PS50109"/>
    </source>
</evidence>
<dbReference type="InterPro" id="IPR036890">
    <property type="entry name" value="HATPase_C_sf"/>
</dbReference>
<comment type="catalytic activity">
    <reaction evidence="1">
        <text>ATP + protein L-histidine = ADP + protein N-phospho-L-histidine.</text>
        <dbReference type="EC" id="2.7.13.3"/>
    </reaction>
</comment>
<dbReference type="CDD" id="cd00075">
    <property type="entry name" value="HATPase"/>
    <property type="match status" value="1"/>
</dbReference>
<feature type="transmembrane region" description="Helical" evidence="10">
    <location>
        <begin position="7"/>
        <end position="28"/>
    </location>
</feature>
<evidence type="ECO:0000256" key="7">
    <source>
        <dbReference type="ARBA" id="ARBA00022777"/>
    </source>
</evidence>
<dbReference type="SUPFAM" id="SSF55874">
    <property type="entry name" value="ATPase domain of HSP90 chaperone/DNA topoisomerase II/histidine kinase"/>
    <property type="match status" value="1"/>
</dbReference>
<keyword evidence="8" id="KW-0067">ATP-binding</keyword>
<accession>A0ABM8YTR9</accession>
<comment type="caution">
    <text evidence="12">The sequence shown here is derived from an EMBL/GenBank/DDBJ whole genome shotgun (WGS) entry which is preliminary data.</text>
</comment>
<evidence type="ECO:0000256" key="10">
    <source>
        <dbReference type="SAM" id="Phobius"/>
    </source>
</evidence>
<evidence type="ECO:0000256" key="5">
    <source>
        <dbReference type="ARBA" id="ARBA00022679"/>
    </source>
</evidence>
<dbReference type="Gene3D" id="3.30.565.10">
    <property type="entry name" value="Histidine kinase-like ATPase, C-terminal domain"/>
    <property type="match status" value="1"/>
</dbReference>
<organism evidence="12 13">
    <name type="scientific">Sutcliffiella rhizosphaerae</name>
    <dbReference type="NCBI Taxonomy" id="2880967"/>
    <lineage>
        <taxon>Bacteria</taxon>
        <taxon>Bacillati</taxon>
        <taxon>Bacillota</taxon>
        <taxon>Bacilli</taxon>
        <taxon>Bacillales</taxon>
        <taxon>Bacillaceae</taxon>
        <taxon>Sutcliffiella</taxon>
    </lineage>
</organism>
<dbReference type="InterPro" id="IPR036097">
    <property type="entry name" value="HisK_dim/P_sf"/>
</dbReference>
<keyword evidence="5 12" id="KW-0808">Transferase</keyword>
<evidence type="ECO:0000256" key="6">
    <source>
        <dbReference type="ARBA" id="ARBA00022741"/>
    </source>
</evidence>
<protein>
    <recommendedName>
        <fullName evidence="3">histidine kinase</fullName>
        <ecNumber evidence="3">2.7.13.3</ecNumber>
    </recommendedName>
</protein>
<dbReference type="InterPro" id="IPR004358">
    <property type="entry name" value="Sig_transdc_His_kin-like_C"/>
</dbReference>
<dbReference type="Gene3D" id="1.10.287.130">
    <property type="match status" value="1"/>
</dbReference>
<dbReference type="Pfam" id="PF00512">
    <property type="entry name" value="HisKA"/>
    <property type="match status" value="1"/>
</dbReference>
<dbReference type="PANTHER" id="PTHR45453:SF1">
    <property type="entry name" value="PHOSPHATE REGULON SENSOR PROTEIN PHOR"/>
    <property type="match status" value="1"/>
</dbReference>
<feature type="domain" description="Histidine kinase" evidence="11">
    <location>
        <begin position="120"/>
        <end position="333"/>
    </location>
</feature>
<gene>
    <name evidence="12" type="primary">sasA_17</name>
    <name evidence="12" type="ORF">BACCIP111883_04165</name>
</gene>
<proteinExistence type="predicted"/>
<evidence type="ECO:0000313" key="13">
    <source>
        <dbReference type="Proteomes" id="UP000789833"/>
    </source>
</evidence>
<dbReference type="EC" id="2.7.13.3" evidence="3"/>
<dbReference type="EMBL" id="CAKJTJ010000045">
    <property type="protein sequence ID" value="CAG9623364.1"/>
    <property type="molecule type" value="Genomic_DNA"/>
</dbReference>
<dbReference type="PANTHER" id="PTHR45453">
    <property type="entry name" value="PHOSPHATE REGULON SENSOR PROTEIN PHOR"/>
    <property type="match status" value="1"/>
</dbReference>
<dbReference type="PRINTS" id="PR00344">
    <property type="entry name" value="BCTRLSENSOR"/>
</dbReference>
<sequence length="335" mass="37683">MWRNREIQLYLLIMILIGAVISAAAAFFLSISTAVIVVITSLLLIACSLVFTSWRYREIEKLSGYLRRISNGDYALDIRDNHEGELSILKSDIYKVTLMLSEQSTFLAQDKIKLTNAISDISHQLKTPLTSMMVMSDLLSGNQLDELKRTEFTRNIRVQLERIEWLVSSLLKLSKIDAGTAIFKKDTVSVSNLVESAVQPMLIPMDIKDQKLVVEGDESVTFIGDILWTVEAIINILKNCVEHTPAGGEISVSFSKNPLYTEIKIKDNGHGIPKEDLPYIFRRFYKGKNAGEDSVGIGLAMSYSIITSQQGDIEVRSEKDTGTEFHIKFYNKALF</sequence>
<keyword evidence="9" id="KW-0902">Two-component regulatory system</keyword>
<keyword evidence="10" id="KW-0812">Transmembrane</keyword>
<evidence type="ECO:0000256" key="2">
    <source>
        <dbReference type="ARBA" id="ARBA00004370"/>
    </source>
</evidence>
<dbReference type="Pfam" id="PF02518">
    <property type="entry name" value="HATPase_c"/>
    <property type="match status" value="1"/>
</dbReference>
<evidence type="ECO:0000256" key="3">
    <source>
        <dbReference type="ARBA" id="ARBA00012438"/>
    </source>
</evidence>
<keyword evidence="10" id="KW-0472">Membrane</keyword>
<dbReference type="CDD" id="cd00082">
    <property type="entry name" value="HisKA"/>
    <property type="match status" value="1"/>
</dbReference>
<dbReference type="InterPro" id="IPR003594">
    <property type="entry name" value="HATPase_dom"/>
</dbReference>
<reference evidence="12 13" key="1">
    <citation type="submission" date="2021-10" db="EMBL/GenBank/DDBJ databases">
        <authorList>
            <person name="Criscuolo A."/>
        </authorList>
    </citation>
    <scope>NUCLEOTIDE SEQUENCE [LARGE SCALE GENOMIC DNA]</scope>
    <source>
        <strain evidence="13">CIP 111883</strain>
    </source>
</reference>
<keyword evidence="4" id="KW-0597">Phosphoprotein</keyword>
<name>A0ABM8YTR9_9BACI</name>
<dbReference type="InterPro" id="IPR005467">
    <property type="entry name" value="His_kinase_dom"/>
</dbReference>
<evidence type="ECO:0000256" key="4">
    <source>
        <dbReference type="ARBA" id="ARBA00022553"/>
    </source>
</evidence>
<evidence type="ECO:0000256" key="8">
    <source>
        <dbReference type="ARBA" id="ARBA00022840"/>
    </source>
</evidence>
<dbReference type="SMART" id="SM00387">
    <property type="entry name" value="HATPase_c"/>
    <property type="match status" value="1"/>
</dbReference>
<dbReference type="InterPro" id="IPR003661">
    <property type="entry name" value="HisK_dim/P_dom"/>
</dbReference>
<comment type="subcellular location">
    <subcellularLocation>
        <location evidence="2">Membrane</location>
    </subcellularLocation>
</comment>
<dbReference type="GO" id="GO:0016740">
    <property type="term" value="F:transferase activity"/>
    <property type="evidence" value="ECO:0007669"/>
    <property type="project" value="UniProtKB-KW"/>
</dbReference>
<keyword evidence="7" id="KW-0418">Kinase</keyword>
<dbReference type="PROSITE" id="PS50109">
    <property type="entry name" value="HIS_KIN"/>
    <property type="match status" value="1"/>
</dbReference>
<keyword evidence="6" id="KW-0547">Nucleotide-binding</keyword>
<dbReference type="RefSeq" id="WP_230504743.1">
    <property type="nucleotide sequence ID" value="NZ_CAKJTJ010000045.1"/>
</dbReference>
<dbReference type="Proteomes" id="UP000789833">
    <property type="component" value="Unassembled WGS sequence"/>
</dbReference>
<feature type="transmembrane region" description="Helical" evidence="10">
    <location>
        <begin position="34"/>
        <end position="54"/>
    </location>
</feature>
<keyword evidence="13" id="KW-1185">Reference proteome</keyword>
<keyword evidence="10" id="KW-1133">Transmembrane helix</keyword>
<dbReference type="InterPro" id="IPR050351">
    <property type="entry name" value="BphY/WalK/GraS-like"/>
</dbReference>
<evidence type="ECO:0000313" key="12">
    <source>
        <dbReference type="EMBL" id="CAG9623364.1"/>
    </source>
</evidence>
<evidence type="ECO:0000256" key="1">
    <source>
        <dbReference type="ARBA" id="ARBA00000085"/>
    </source>
</evidence>
<dbReference type="SUPFAM" id="SSF47384">
    <property type="entry name" value="Homodimeric domain of signal transducing histidine kinase"/>
    <property type="match status" value="1"/>
</dbReference>
<dbReference type="SMART" id="SM00388">
    <property type="entry name" value="HisKA"/>
    <property type="match status" value="1"/>
</dbReference>